<dbReference type="AlphaFoldDB" id="A0A7C6EC10"/>
<protein>
    <submittedName>
        <fullName evidence="1">Uncharacterized protein</fullName>
    </submittedName>
</protein>
<dbReference type="EMBL" id="DTLI01000052">
    <property type="protein sequence ID" value="HHS51661.1"/>
    <property type="molecule type" value="Genomic_DNA"/>
</dbReference>
<reference evidence="1" key="1">
    <citation type="journal article" date="2020" name="mSystems">
        <title>Genome- and Community-Level Interaction Insights into Carbon Utilization and Element Cycling Functions of Hydrothermarchaeota in Hydrothermal Sediment.</title>
        <authorList>
            <person name="Zhou Z."/>
            <person name="Liu Y."/>
            <person name="Xu W."/>
            <person name="Pan J."/>
            <person name="Luo Z.H."/>
            <person name="Li M."/>
        </authorList>
    </citation>
    <scope>NUCLEOTIDE SEQUENCE [LARGE SCALE GENOMIC DNA]</scope>
    <source>
        <strain evidence="1">SpSt-876</strain>
    </source>
</reference>
<gene>
    <name evidence="1" type="ORF">ENW73_02175</name>
</gene>
<name>A0A7C6EC10_UNCW3</name>
<evidence type="ECO:0000313" key="1">
    <source>
        <dbReference type="EMBL" id="HHS51661.1"/>
    </source>
</evidence>
<comment type="caution">
    <text evidence="1">The sequence shown here is derived from an EMBL/GenBank/DDBJ whole genome shotgun (WGS) entry which is preliminary data.</text>
</comment>
<sequence>MIKKDRFIAGIYNYCDRWCEHCAFRFRCFLYAKEEKRIAKHRAKGEDPNDWKVIIKDIEESFTETKQLLYQTANEMGARP</sequence>
<accession>A0A7C6EC10</accession>
<organism evidence="1">
    <name type="scientific">candidate division WOR-3 bacterium</name>
    <dbReference type="NCBI Taxonomy" id="2052148"/>
    <lineage>
        <taxon>Bacteria</taxon>
        <taxon>Bacteria division WOR-3</taxon>
    </lineage>
</organism>
<proteinExistence type="predicted"/>